<evidence type="ECO:0000313" key="2">
    <source>
        <dbReference type="EMBL" id="WQD81279.1"/>
    </source>
</evidence>
<keyword evidence="2" id="KW-0614">Plasmid</keyword>
<dbReference type="Pfam" id="PF18847">
    <property type="entry name" value="LPD29"/>
    <property type="match status" value="1"/>
</dbReference>
<dbReference type="RefSeq" id="WP_157977921.1">
    <property type="nucleotide sequence ID" value="NZ_CP139966.1"/>
</dbReference>
<gene>
    <name evidence="2" type="ORF">U0042_29850</name>
</gene>
<sequence length="173" mass="19136">MKYLSCADTAKLIRQALKEAFPGIKFSVRSSTYSGGASIGVSWTDGPNVDQVEAVAKVFRGSYFDSSIDYQGATYAMIDGEQVRFGADYVNCRRAYSRALCEKLLSRLHIDGLTIAGSDDDAWFDAADHDVVRWARVRLYKHSDRLKVEKSKTAGKVIYLGNDGYSAVRALNV</sequence>
<accession>A0ABZ0WV53</accession>
<geneLocation type="plasmid" evidence="2 3">
    <name>unnamed</name>
</geneLocation>
<dbReference type="InterPro" id="IPR041311">
    <property type="entry name" value="LPD29"/>
</dbReference>
<feature type="domain" description="Large polyvalent protein associated" evidence="1">
    <location>
        <begin position="5"/>
        <end position="97"/>
    </location>
</feature>
<organism evidence="2 3">
    <name type="scientific">Paraburkholderia kururiensis</name>
    <dbReference type="NCBI Taxonomy" id="984307"/>
    <lineage>
        <taxon>Bacteria</taxon>
        <taxon>Pseudomonadati</taxon>
        <taxon>Pseudomonadota</taxon>
        <taxon>Betaproteobacteria</taxon>
        <taxon>Burkholderiales</taxon>
        <taxon>Burkholderiaceae</taxon>
        <taxon>Paraburkholderia</taxon>
    </lineage>
</organism>
<keyword evidence="3" id="KW-1185">Reference proteome</keyword>
<evidence type="ECO:0000313" key="3">
    <source>
        <dbReference type="Proteomes" id="UP001325479"/>
    </source>
</evidence>
<dbReference type="Proteomes" id="UP001325479">
    <property type="component" value="Plasmid unnamed"/>
</dbReference>
<dbReference type="EMBL" id="CP139966">
    <property type="protein sequence ID" value="WQD81279.1"/>
    <property type="molecule type" value="Genomic_DNA"/>
</dbReference>
<protein>
    <submittedName>
        <fullName evidence="2">LPD29 domain-containing protein</fullName>
    </submittedName>
</protein>
<name>A0ABZ0WV53_9BURK</name>
<evidence type="ECO:0000259" key="1">
    <source>
        <dbReference type="Pfam" id="PF18847"/>
    </source>
</evidence>
<reference evidence="2 3" key="1">
    <citation type="submission" date="2023-12" db="EMBL/GenBank/DDBJ databases">
        <title>Genome sequencing and assembly of bacterial species from a model synthetic community.</title>
        <authorList>
            <person name="Hogle S.L."/>
        </authorList>
    </citation>
    <scope>NUCLEOTIDE SEQUENCE [LARGE SCALE GENOMIC DNA]</scope>
    <source>
        <strain evidence="2 3">HAMBI 2494</strain>
        <plasmid evidence="2 3">unnamed</plasmid>
    </source>
</reference>
<proteinExistence type="predicted"/>